<dbReference type="AlphaFoldDB" id="G1FRF9"/>
<keyword evidence="2" id="KW-0732">Signal</keyword>
<keyword evidence="1" id="KW-0472">Membrane</keyword>
<protein>
    <submittedName>
        <fullName evidence="4">Avh117</fullName>
    </submittedName>
</protein>
<feature type="chain" id="PRO_5007659765" evidence="2">
    <location>
        <begin position="25"/>
        <end position="178"/>
    </location>
</feature>
<proteinExistence type="predicted"/>
<feature type="transmembrane region" description="Helical" evidence="1">
    <location>
        <begin position="145"/>
        <end position="169"/>
    </location>
</feature>
<keyword evidence="1" id="KW-1133">Transmembrane helix</keyword>
<evidence type="ECO:0000256" key="2">
    <source>
        <dbReference type="SAM" id="SignalP"/>
    </source>
</evidence>
<gene>
    <name evidence="4" type="primary">Avh</name>
</gene>
<accession>G1FRF9</accession>
<evidence type="ECO:0000313" key="4">
    <source>
        <dbReference type="EMBL" id="AEK80697.1"/>
    </source>
</evidence>
<keyword evidence="1" id="KW-0812">Transmembrane</keyword>
<reference evidence="4" key="1">
    <citation type="journal article" date="2011" name="Plant Cell">
        <title>Transcriptional programming and functional interactions within the Phytophthora sojae RXLR effector repertoire.</title>
        <authorList>
            <person name="Wang Q."/>
            <person name="Han C."/>
            <person name="Ferreira A.O."/>
            <person name="Yu X."/>
            <person name="Ye W."/>
            <person name="Tripathy S."/>
            <person name="Kale S.D."/>
            <person name="Gu B."/>
            <person name="Sheng Y."/>
            <person name="Sui Y."/>
            <person name="Wang X."/>
            <person name="Zhang Z."/>
            <person name="Cheng B."/>
            <person name="Dong S."/>
            <person name="Shan W."/>
            <person name="Zheng X."/>
            <person name="Dou D."/>
            <person name="Tyler B.M."/>
            <person name="Wang Y."/>
        </authorList>
    </citation>
    <scope>NUCLEOTIDE SEQUENCE</scope>
    <source>
        <strain evidence="3">P7064</strain>
        <strain evidence="4">P7074</strain>
    </source>
</reference>
<evidence type="ECO:0000313" key="3">
    <source>
        <dbReference type="EMBL" id="AEK80696.1"/>
    </source>
</evidence>
<dbReference type="VEuPathDB" id="FungiDB:PHYSODRAFT_289228"/>
<dbReference type="EMBL" id="JN253883">
    <property type="protein sequence ID" value="AEK80696.1"/>
    <property type="molecule type" value="Genomic_DNA"/>
</dbReference>
<evidence type="ECO:0000256" key="1">
    <source>
        <dbReference type="SAM" id="Phobius"/>
    </source>
</evidence>
<dbReference type="EMBL" id="JN253884">
    <property type="protein sequence ID" value="AEK80697.1"/>
    <property type="molecule type" value="Genomic_DNA"/>
</dbReference>
<feature type="signal peptide" evidence="2">
    <location>
        <begin position="1"/>
        <end position="24"/>
    </location>
</feature>
<sequence>MLPKRSHLVVIVVILAVTHGLAHAKATNKIAHQTLDTDTNGGDPARLLRREHDVAMEEERTLSDFTSKLKSIFRKKPTVTTTLHRHPAIKSRENNPVIKSLERNPSIKSLENNPSKEIKLTNENIKKIGTELAKTPGLKDELKDIGIIVLSVLAAFGLAAIPVGAFMMIMGQGLNIQR</sequence>
<name>G1FRF9_PHYSO</name>
<organism evidence="4">
    <name type="scientific">Phytophthora sojae</name>
    <name type="common">Soybean stem and root rot agent</name>
    <name type="synonym">Phytophthora megasperma f. sp. glycines</name>
    <dbReference type="NCBI Taxonomy" id="67593"/>
    <lineage>
        <taxon>Eukaryota</taxon>
        <taxon>Sar</taxon>
        <taxon>Stramenopiles</taxon>
        <taxon>Oomycota</taxon>
        <taxon>Peronosporomycetes</taxon>
        <taxon>Peronosporales</taxon>
        <taxon>Peronosporaceae</taxon>
        <taxon>Phytophthora</taxon>
    </lineage>
</organism>